<organism evidence="8 9">
    <name type="scientific">Weissella koreensis</name>
    <dbReference type="NCBI Taxonomy" id="165096"/>
    <lineage>
        <taxon>Bacteria</taxon>
        <taxon>Bacillati</taxon>
        <taxon>Bacillota</taxon>
        <taxon>Bacilli</taxon>
        <taxon>Lactobacillales</taxon>
        <taxon>Lactobacillaceae</taxon>
        <taxon>Weissella</taxon>
    </lineage>
</organism>
<dbReference type="PANTHER" id="PTHR48105">
    <property type="entry name" value="THIOREDOXIN REDUCTASE 1-RELATED-RELATED"/>
    <property type="match status" value="1"/>
</dbReference>
<evidence type="ECO:0000256" key="2">
    <source>
        <dbReference type="ARBA" id="ARBA00022630"/>
    </source>
</evidence>
<keyword evidence="5 6" id="KW-0560">Oxidoreductase</keyword>
<dbReference type="InterPro" id="IPR050097">
    <property type="entry name" value="Ferredoxin-NADP_redctase_2"/>
</dbReference>
<comment type="catalytic activity">
    <reaction evidence="6">
        <text>2 reduced [2Fe-2S]-[ferredoxin] + NADP(+) + H(+) = 2 oxidized [2Fe-2S]-[ferredoxin] + NADPH</text>
        <dbReference type="Rhea" id="RHEA:20125"/>
        <dbReference type="Rhea" id="RHEA-COMP:10000"/>
        <dbReference type="Rhea" id="RHEA-COMP:10001"/>
        <dbReference type="ChEBI" id="CHEBI:15378"/>
        <dbReference type="ChEBI" id="CHEBI:33737"/>
        <dbReference type="ChEBI" id="CHEBI:33738"/>
        <dbReference type="ChEBI" id="CHEBI:57783"/>
        <dbReference type="ChEBI" id="CHEBI:58349"/>
        <dbReference type="EC" id="1.18.1.2"/>
    </reaction>
</comment>
<dbReference type="SUPFAM" id="SSF51905">
    <property type="entry name" value="FAD/NAD(P)-binding domain"/>
    <property type="match status" value="1"/>
</dbReference>
<feature type="binding site" evidence="6">
    <location>
        <position position="44"/>
    </location>
    <ligand>
        <name>FAD</name>
        <dbReference type="ChEBI" id="CHEBI:57692"/>
    </ligand>
</feature>
<evidence type="ECO:0000313" key="8">
    <source>
        <dbReference type="EMBL" id="QNT64175.1"/>
    </source>
</evidence>
<evidence type="ECO:0000256" key="5">
    <source>
        <dbReference type="ARBA" id="ARBA00023002"/>
    </source>
</evidence>
<dbReference type="GO" id="GO:0050660">
    <property type="term" value="F:flavin adenine dinucleotide binding"/>
    <property type="evidence" value="ECO:0007669"/>
    <property type="project" value="UniProtKB-UniRule"/>
</dbReference>
<feature type="binding site" evidence="6">
    <location>
        <position position="89"/>
    </location>
    <ligand>
        <name>FAD</name>
        <dbReference type="ChEBI" id="CHEBI:57692"/>
    </ligand>
</feature>
<evidence type="ECO:0000313" key="9">
    <source>
        <dbReference type="Proteomes" id="UP000516446"/>
    </source>
</evidence>
<name>A0A7H1ML39_9LACO</name>
<dbReference type="Pfam" id="PF07992">
    <property type="entry name" value="Pyr_redox_2"/>
    <property type="match status" value="1"/>
</dbReference>
<feature type="binding site" evidence="6">
    <location>
        <position position="327"/>
    </location>
    <ligand>
        <name>FAD</name>
        <dbReference type="ChEBI" id="CHEBI:57692"/>
    </ligand>
</feature>
<dbReference type="PRINTS" id="PR00469">
    <property type="entry name" value="PNDRDTASEII"/>
</dbReference>
<feature type="domain" description="FAD/NAD(P)-binding" evidence="7">
    <location>
        <begin position="8"/>
        <end position="298"/>
    </location>
</feature>
<dbReference type="Gene3D" id="3.50.50.60">
    <property type="entry name" value="FAD/NAD(P)-binding domain"/>
    <property type="match status" value="2"/>
</dbReference>
<dbReference type="InterPro" id="IPR023753">
    <property type="entry name" value="FAD/NAD-binding_dom"/>
</dbReference>
<keyword evidence="2 6" id="KW-0285">Flavoprotein</keyword>
<comment type="caution">
    <text evidence="6">Lacks conserved residue(s) required for the propagation of feature annotation.</text>
</comment>
<evidence type="ECO:0000256" key="1">
    <source>
        <dbReference type="ARBA" id="ARBA00011738"/>
    </source>
</evidence>
<dbReference type="InterPro" id="IPR022890">
    <property type="entry name" value="Fd--NADP_Rdtase_type_2"/>
</dbReference>
<feature type="binding site" evidence="6">
    <location>
        <position position="123"/>
    </location>
    <ligand>
        <name>FAD</name>
        <dbReference type="ChEBI" id="CHEBI:57692"/>
    </ligand>
</feature>
<protein>
    <recommendedName>
        <fullName evidence="6">Ferredoxin--NADP reductase</fullName>
        <shortName evidence="6">FNR</shortName>
        <shortName evidence="6">Fd-NADP(+) reductase</shortName>
        <ecNumber evidence="6">1.18.1.2</ecNumber>
    </recommendedName>
</protein>
<comment type="subunit">
    <text evidence="1 6">Homodimer.</text>
</comment>
<evidence type="ECO:0000259" key="7">
    <source>
        <dbReference type="Pfam" id="PF07992"/>
    </source>
</evidence>
<keyword evidence="3 6" id="KW-0274">FAD</keyword>
<dbReference type="EC" id="1.18.1.2" evidence="6"/>
<evidence type="ECO:0000256" key="4">
    <source>
        <dbReference type="ARBA" id="ARBA00022857"/>
    </source>
</evidence>
<feature type="binding site" evidence="6">
    <location>
        <position position="287"/>
    </location>
    <ligand>
        <name>FAD</name>
        <dbReference type="ChEBI" id="CHEBI:57692"/>
    </ligand>
</feature>
<feature type="binding site" evidence="6">
    <location>
        <position position="49"/>
    </location>
    <ligand>
        <name>FAD</name>
        <dbReference type="ChEBI" id="CHEBI:57692"/>
    </ligand>
</feature>
<keyword evidence="9" id="KW-1185">Reference proteome</keyword>
<feature type="binding site" evidence="6">
    <location>
        <position position="36"/>
    </location>
    <ligand>
        <name>FAD</name>
        <dbReference type="ChEBI" id="CHEBI:57692"/>
    </ligand>
</feature>
<evidence type="ECO:0000256" key="3">
    <source>
        <dbReference type="ARBA" id="ARBA00022827"/>
    </source>
</evidence>
<keyword evidence="4 6" id="KW-0521">NADP</keyword>
<evidence type="ECO:0000256" key="6">
    <source>
        <dbReference type="HAMAP-Rule" id="MF_01685"/>
    </source>
</evidence>
<proteinExistence type="inferred from homology"/>
<reference evidence="8 9" key="1">
    <citation type="submission" date="2019-08" db="EMBL/GenBank/DDBJ databases">
        <authorList>
            <person name="Chang H.C."/>
            <person name="Mun S.Y."/>
        </authorList>
    </citation>
    <scope>NUCLEOTIDE SEQUENCE [LARGE SCALE GENOMIC DNA]</scope>
    <source>
        <strain evidence="8 9">SK</strain>
    </source>
</reference>
<dbReference type="Proteomes" id="UP000516446">
    <property type="component" value="Chromosome"/>
</dbReference>
<dbReference type="HAMAP" id="MF_01685">
    <property type="entry name" value="FENR2"/>
    <property type="match status" value="1"/>
</dbReference>
<dbReference type="EMBL" id="CP043431">
    <property type="protein sequence ID" value="QNT64175.1"/>
    <property type="molecule type" value="Genomic_DNA"/>
</dbReference>
<gene>
    <name evidence="8" type="ORF">FY536_02315</name>
</gene>
<dbReference type="InterPro" id="IPR036188">
    <property type="entry name" value="FAD/NAD-bd_sf"/>
</dbReference>
<dbReference type="RefSeq" id="WP_104914514.1">
    <property type="nucleotide sequence ID" value="NZ_CP026847.1"/>
</dbReference>
<sequence>MVTTKKVDLVIIGAGPVGLFAAFYARLRELNVVLIESLSIPGGQPQNLYPQKQILDVPGWLGLNGVELTGNLVEQLQQLQPEIYLDTTVIDVKNTDEAVLVETDRAINFEADAILVATGKGAFEPRRLDNELEQDFENHGLYYFVPDLQQFKDKRVTILGGGDSAVDLANQLVTVAKDVQLVHRRNNFRALEHTLLTLEQSNVKKLTPYVVQAINKNSDQTFNLELKATRGEEIEHLTTDAIIVSYGFKSENKIVEGWSIKPAMSRQKFAVDQNMRTSVPRVFAIGDAAEFEHKAELIVTGFGDAPVAINTIIDQYIQNHQGVLHSSSVKIKDGQVQSEK</sequence>
<dbReference type="PRINTS" id="PR00368">
    <property type="entry name" value="FADPNR"/>
</dbReference>
<dbReference type="GO" id="GO:0050661">
    <property type="term" value="F:NADP binding"/>
    <property type="evidence" value="ECO:0007669"/>
    <property type="project" value="UniProtKB-UniRule"/>
</dbReference>
<comment type="cofactor">
    <cofactor evidence="6">
        <name>FAD</name>
        <dbReference type="ChEBI" id="CHEBI:57692"/>
    </cofactor>
    <text evidence="6">Binds 1 FAD per subunit.</text>
</comment>
<dbReference type="GO" id="GO:0004324">
    <property type="term" value="F:ferredoxin-NADP+ reductase activity"/>
    <property type="evidence" value="ECO:0007669"/>
    <property type="project" value="UniProtKB-UniRule"/>
</dbReference>
<accession>A0A7H1ML39</accession>
<dbReference type="AlphaFoldDB" id="A0A7H1ML39"/>
<comment type="similarity">
    <text evidence="6">Belongs to the ferredoxin--NADP reductase type 2 family.</text>
</comment>